<gene>
    <name evidence="2" type="ORF">B9Z19DRAFT_1134622</name>
</gene>
<comment type="caution">
    <text evidence="2">The sequence shown here is derived from an EMBL/GenBank/DDBJ whole genome shotgun (WGS) entry which is preliminary data.</text>
</comment>
<keyword evidence="3" id="KW-1185">Reference proteome</keyword>
<protein>
    <submittedName>
        <fullName evidence="2">Uncharacterized protein</fullName>
    </submittedName>
</protein>
<feature type="region of interest" description="Disordered" evidence="1">
    <location>
        <begin position="20"/>
        <end position="76"/>
    </location>
</feature>
<reference evidence="2 3" key="1">
    <citation type="submission" date="2017-04" db="EMBL/GenBank/DDBJ databases">
        <title>Draft genome sequence of Tuber borchii Vittad., a whitish edible truffle.</title>
        <authorList>
            <consortium name="DOE Joint Genome Institute"/>
            <person name="Murat C."/>
            <person name="Kuo A."/>
            <person name="Barry K.W."/>
            <person name="Clum A."/>
            <person name="Dockter R.B."/>
            <person name="Fauchery L."/>
            <person name="Iotti M."/>
            <person name="Kohler A."/>
            <person name="Labutti K."/>
            <person name="Lindquist E.A."/>
            <person name="Lipzen A."/>
            <person name="Ohm R.A."/>
            <person name="Wang M."/>
            <person name="Grigoriev I.V."/>
            <person name="Zambonelli A."/>
            <person name="Martin F.M."/>
        </authorList>
    </citation>
    <scope>NUCLEOTIDE SEQUENCE [LARGE SCALE GENOMIC DNA]</scope>
    <source>
        <strain evidence="2 3">Tbo3840</strain>
    </source>
</reference>
<evidence type="ECO:0000313" key="2">
    <source>
        <dbReference type="EMBL" id="PUU73694.1"/>
    </source>
</evidence>
<organism evidence="2 3">
    <name type="scientific">Tuber borchii</name>
    <name type="common">White truffle</name>
    <dbReference type="NCBI Taxonomy" id="42251"/>
    <lineage>
        <taxon>Eukaryota</taxon>
        <taxon>Fungi</taxon>
        <taxon>Dikarya</taxon>
        <taxon>Ascomycota</taxon>
        <taxon>Pezizomycotina</taxon>
        <taxon>Pezizomycetes</taxon>
        <taxon>Pezizales</taxon>
        <taxon>Tuberaceae</taxon>
        <taxon>Tuber</taxon>
    </lineage>
</organism>
<dbReference type="Proteomes" id="UP000244722">
    <property type="component" value="Unassembled WGS sequence"/>
</dbReference>
<dbReference type="AlphaFoldDB" id="A0A2T6ZE69"/>
<accession>A0A2T6ZE69</accession>
<evidence type="ECO:0000256" key="1">
    <source>
        <dbReference type="SAM" id="MobiDB-lite"/>
    </source>
</evidence>
<feature type="compositionally biased region" description="Basic and acidic residues" evidence="1">
    <location>
        <begin position="56"/>
        <end position="71"/>
    </location>
</feature>
<name>A0A2T6ZE69_TUBBO</name>
<evidence type="ECO:0000313" key="3">
    <source>
        <dbReference type="Proteomes" id="UP000244722"/>
    </source>
</evidence>
<sequence>MGIKVSLMGTEISKILGTPVVDKPAPRQTASFSSYGNEADPHLCENSIPMELNSSEGREAHDSSSHSDKNGKNTFLRQVASTNAKYYKLASRRLEQGRLETVNRVLKETVSTKSPPRGWRQMATYLFQEND</sequence>
<proteinExistence type="predicted"/>
<dbReference type="STRING" id="42251.A0A2T6ZE69"/>
<dbReference type="EMBL" id="NESQ01000352">
    <property type="protein sequence ID" value="PUU73694.1"/>
    <property type="molecule type" value="Genomic_DNA"/>
</dbReference>